<accession>A0A0G0T483</accession>
<dbReference type="AlphaFoldDB" id="A0A0G0T483"/>
<name>A0A0G0T483_9BACT</name>
<comment type="caution">
    <text evidence="2">The sequence shown here is derived from an EMBL/GenBank/DDBJ whole genome shotgun (WGS) entry which is preliminary data.</text>
</comment>
<gene>
    <name evidence="2" type="ORF">UT64_C0028G0018</name>
</gene>
<keyword evidence="1" id="KW-1133">Transmembrane helix</keyword>
<keyword evidence="1" id="KW-0812">Transmembrane</keyword>
<evidence type="ECO:0000256" key="1">
    <source>
        <dbReference type="SAM" id="Phobius"/>
    </source>
</evidence>
<keyword evidence="1" id="KW-0472">Membrane</keyword>
<dbReference type="Proteomes" id="UP000034137">
    <property type="component" value="Unassembled WGS sequence"/>
</dbReference>
<feature type="transmembrane region" description="Helical" evidence="1">
    <location>
        <begin position="7"/>
        <end position="26"/>
    </location>
</feature>
<protein>
    <recommendedName>
        <fullName evidence="4">DUF5666 domain-containing protein</fullName>
    </recommendedName>
</protein>
<evidence type="ECO:0000313" key="3">
    <source>
        <dbReference type="Proteomes" id="UP000034137"/>
    </source>
</evidence>
<evidence type="ECO:0008006" key="4">
    <source>
        <dbReference type="Google" id="ProtNLM"/>
    </source>
</evidence>
<proteinExistence type="predicted"/>
<reference evidence="2 3" key="1">
    <citation type="journal article" date="2015" name="Nature">
        <title>rRNA introns, odd ribosomes, and small enigmatic genomes across a large radiation of phyla.</title>
        <authorList>
            <person name="Brown C.T."/>
            <person name="Hug L.A."/>
            <person name="Thomas B.C."/>
            <person name="Sharon I."/>
            <person name="Castelle C.J."/>
            <person name="Singh A."/>
            <person name="Wilkins M.J."/>
            <person name="Williams K.H."/>
            <person name="Banfield J.F."/>
        </authorList>
    </citation>
    <scope>NUCLEOTIDE SEQUENCE [LARGE SCALE GENOMIC DNA]</scope>
</reference>
<evidence type="ECO:0000313" key="2">
    <source>
        <dbReference type="EMBL" id="KKR32602.1"/>
    </source>
</evidence>
<dbReference type="EMBL" id="LBXO01000028">
    <property type="protein sequence ID" value="KKR32602.1"/>
    <property type="molecule type" value="Genomic_DNA"/>
</dbReference>
<sequence>MQQKTKIIYGFILVVLTLVTLFIVWLSRSEFFKEETPVAKENDQVEMAQNPIERIESAQEKVYSTSMVNGEIVSVLDDRIELSEGGTKSEFTLNKNVTVVEINGAEVEKKDQDYLKKGQKVSLVINQADSEIILLKVVIGNSDPATVF</sequence>
<organism evidence="2 3">
    <name type="scientific">Candidatus Falkowbacteria bacterium GW2011_GWF2_39_8</name>
    <dbReference type="NCBI Taxonomy" id="1618642"/>
    <lineage>
        <taxon>Bacteria</taxon>
        <taxon>Candidatus Falkowiibacteriota</taxon>
    </lineage>
</organism>